<gene>
    <name evidence="1" type="ORF">B0181_07075</name>
</gene>
<dbReference type="Proteomes" id="UP000190435">
    <property type="component" value="Unassembled WGS sequence"/>
</dbReference>
<organism evidence="1 2">
    <name type="scientific">Moraxella caviae</name>
    <dbReference type="NCBI Taxonomy" id="34060"/>
    <lineage>
        <taxon>Bacteria</taxon>
        <taxon>Pseudomonadati</taxon>
        <taxon>Pseudomonadota</taxon>
        <taxon>Gammaproteobacteria</taxon>
        <taxon>Moraxellales</taxon>
        <taxon>Moraxellaceae</taxon>
        <taxon>Moraxella</taxon>
    </lineage>
</organism>
<accession>A0A1T0A110</accession>
<keyword evidence="2" id="KW-1185">Reference proteome</keyword>
<reference evidence="1 2" key="1">
    <citation type="submission" date="2017-02" db="EMBL/GenBank/DDBJ databases">
        <title>Draft genome sequence of Moraxella caviae CCUG 355 type strain.</title>
        <authorList>
            <person name="Engstrom-Jakobsson H."/>
            <person name="Salva-Serra F."/>
            <person name="Thorell K."/>
            <person name="Gonzales-Siles L."/>
            <person name="Karlsson R."/>
            <person name="Boulund F."/>
            <person name="Engstrand L."/>
            <person name="Moore E."/>
        </authorList>
    </citation>
    <scope>NUCLEOTIDE SEQUENCE [LARGE SCALE GENOMIC DNA]</scope>
    <source>
        <strain evidence="1 2">CCUG 355</strain>
    </source>
</reference>
<dbReference type="EMBL" id="MUXU01000039">
    <property type="protein sequence ID" value="OOR89434.1"/>
    <property type="molecule type" value="Genomic_DNA"/>
</dbReference>
<evidence type="ECO:0000313" key="1">
    <source>
        <dbReference type="EMBL" id="OOR89434.1"/>
    </source>
</evidence>
<sequence>MIFIKMFHKIHQISFIKSVDNFVCFTKIFGVFMMFACHNAPANLTKILKTQAQNTAKTNPQNL</sequence>
<proteinExistence type="predicted"/>
<protein>
    <submittedName>
        <fullName evidence="1">Uncharacterized protein</fullName>
    </submittedName>
</protein>
<comment type="caution">
    <text evidence="1">The sequence shown here is derived from an EMBL/GenBank/DDBJ whole genome shotgun (WGS) entry which is preliminary data.</text>
</comment>
<dbReference type="AlphaFoldDB" id="A0A1T0A110"/>
<evidence type="ECO:0000313" key="2">
    <source>
        <dbReference type="Proteomes" id="UP000190435"/>
    </source>
</evidence>
<name>A0A1T0A110_9GAMM</name>